<feature type="coiled-coil region" evidence="1">
    <location>
        <begin position="112"/>
        <end position="177"/>
    </location>
</feature>
<reference evidence="3 4" key="1">
    <citation type="submission" date="2015-07" db="EMBL/GenBank/DDBJ databases">
        <title>High-quality genome of monoxenous trypanosomatid Leptomonas pyrrhocoris.</title>
        <authorList>
            <person name="Flegontov P."/>
            <person name="Butenko A."/>
            <person name="Firsov S."/>
            <person name="Vlcek C."/>
            <person name="Logacheva M.D."/>
            <person name="Field M."/>
            <person name="Filatov D."/>
            <person name="Flegontova O."/>
            <person name="Gerasimov E."/>
            <person name="Jackson A.P."/>
            <person name="Kelly S."/>
            <person name="Opperdoes F."/>
            <person name="O'Reilly A."/>
            <person name="Votypka J."/>
            <person name="Yurchenko V."/>
            <person name="Lukes J."/>
        </authorList>
    </citation>
    <scope>NUCLEOTIDE SEQUENCE [LARGE SCALE GENOMIC DNA]</scope>
    <source>
        <strain evidence="3">H10</strain>
    </source>
</reference>
<evidence type="ECO:0000256" key="1">
    <source>
        <dbReference type="SAM" id="Coils"/>
    </source>
</evidence>
<dbReference type="AlphaFoldDB" id="A0A0M9G166"/>
<sequence length="222" mass="25967">MLRLLSSTARHSQRSAEQPALEAQMKHALALEADRYRHEYELRREQLHNDDALQRSNSDNDAKLLQQQLDFQKSNLEDRERRVSAREREPEQVKRAYARDREALDTNWDDLQETAQERIAKLQKQGNTLEAERVQLEVEKKLVVDQKAYNESKAALLEKERNELDEAKIGLEVEKATIAAERKKSDEVCQALEERNFRTPFSASRKVLPQRDTPIRKKPLKP</sequence>
<comment type="caution">
    <text evidence="3">The sequence shown here is derived from an EMBL/GenBank/DDBJ whole genome shotgun (WGS) entry which is preliminary data.</text>
</comment>
<dbReference type="GeneID" id="26905503"/>
<feature type="region of interest" description="Disordered" evidence="2">
    <location>
        <begin position="200"/>
        <end position="222"/>
    </location>
</feature>
<keyword evidence="1" id="KW-0175">Coiled coil</keyword>
<evidence type="ECO:0000256" key="2">
    <source>
        <dbReference type="SAM" id="MobiDB-lite"/>
    </source>
</evidence>
<evidence type="ECO:0000313" key="4">
    <source>
        <dbReference type="Proteomes" id="UP000037923"/>
    </source>
</evidence>
<name>A0A0M9G166_LEPPY</name>
<feature type="compositionally biased region" description="Polar residues" evidence="2">
    <location>
        <begin position="1"/>
        <end position="10"/>
    </location>
</feature>
<evidence type="ECO:0000313" key="3">
    <source>
        <dbReference type="EMBL" id="KPA80245.1"/>
    </source>
</evidence>
<accession>A0A0M9G166</accession>
<protein>
    <submittedName>
        <fullName evidence="3">Uncharacterized protein</fullName>
    </submittedName>
</protein>
<dbReference type="Proteomes" id="UP000037923">
    <property type="component" value="Unassembled WGS sequence"/>
</dbReference>
<gene>
    <name evidence="3" type="ORF">ABB37_05213</name>
</gene>
<keyword evidence="4" id="KW-1185">Reference proteome</keyword>
<dbReference type="RefSeq" id="XP_015658684.1">
    <property type="nucleotide sequence ID" value="XM_015803168.1"/>
</dbReference>
<feature type="region of interest" description="Disordered" evidence="2">
    <location>
        <begin position="1"/>
        <end position="23"/>
    </location>
</feature>
<proteinExistence type="predicted"/>
<organism evidence="3 4">
    <name type="scientific">Leptomonas pyrrhocoris</name>
    <name type="common">Firebug parasite</name>
    <dbReference type="NCBI Taxonomy" id="157538"/>
    <lineage>
        <taxon>Eukaryota</taxon>
        <taxon>Discoba</taxon>
        <taxon>Euglenozoa</taxon>
        <taxon>Kinetoplastea</taxon>
        <taxon>Metakinetoplastina</taxon>
        <taxon>Trypanosomatida</taxon>
        <taxon>Trypanosomatidae</taxon>
        <taxon>Leishmaniinae</taxon>
        <taxon>Leptomonas</taxon>
    </lineage>
</organism>
<dbReference type="VEuPathDB" id="TriTrypDB:LpyrH10_09_3130"/>
<dbReference type="EMBL" id="LGTL01000009">
    <property type="protein sequence ID" value="KPA80245.1"/>
    <property type="molecule type" value="Genomic_DNA"/>
</dbReference>